<dbReference type="Proteomes" id="UP000662888">
    <property type="component" value="Chromosome"/>
</dbReference>
<proteinExistence type="predicted"/>
<feature type="domain" description="BON" evidence="1">
    <location>
        <begin position="28"/>
        <end position="95"/>
    </location>
</feature>
<name>A0AA49ABK7_9BURK</name>
<sequence>MADKTERAADNMADKSDRVAEKSGAVMADSVITTKVKADIFKEPELKSMAIHVETEKGVVMLSGFVDSKADAEKAVRLAKSVDGVTAVKSAIKVK</sequence>
<protein>
    <submittedName>
        <fullName evidence="2">BON domain-containing protein</fullName>
    </submittedName>
</protein>
<accession>A0AA49ABK7</accession>
<dbReference type="EMBL" id="CP065053">
    <property type="protein sequence ID" value="QPI53027.1"/>
    <property type="molecule type" value="Genomic_DNA"/>
</dbReference>
<dbReference type="PANTHER" id="PTHR34606">
    <property type="entry name" value="BON DOMAIN-CONTAINING PROTEIN"/>
    <property type="match status" value="1"/>
</dbReference>
<dbReference type="SMART" id="SM00749">
    <property type="entry name" value="BON"/>
    <property type="match status" value="1"/>
</dbReference>
<evidence type="ECO:0000313" key="3">
    <source>
        <dbReference type="Proteomes" id="UP000662888"/>
    </source>
</evidence>
<evidence type="ECO:0000259" key="1">
    <source>
        <dbReference type="PROSITE" id="PS50914"/>
    </source>
</evidence>
<dbReference type="InterPro" id="IPR007055">
    <property type="entry name" value="BON_dom"/>
</dbReference>
<keyword evidence="3" id="KW-1185">Reference proteome</keyword>
<dbReference type="Gene3D" id="3.30.1340.30">
    <property type="match status" value="1"/>
</dbReference>
<dbReference type="InterPro" id="IPR051686">
    <property type="entry name" value="Lipoprotein_DolP"/>
</dbReference>
<dbReference type="PROSITE" id="PS50914">
    <property type="entry name" value="BON"/>
    <property type="match status" value="1"/>
</dbReference>
<organism evidence="2 3">
    <name type="scientific">Massilia antarctica</name>
    <dbReference type="NCBI Taxonomy" id="2765360"/>
    <lineage>
        <taxon>Bacteria</taxon>
        <taxon>Pseudomonadati</taxon>
        <taxon>Pseudomonadota</taxon>
        <taxon>Betaproteobacteria</taxon>
        <taxon>Burkholderiales</taxon>
        <taxon>Oxalobacteraceae</taxon>
        <taxon>Telluria group</taxon>
        <taxon>Massilia</taxon>
    </lineage>
</organism>
<gene>
    <name evidence="2" type="ORF">IV454_01480</name>
</gene>
<evidence type="ECO:0000313" key="2">
    <source>
        <dbReference type="EMBL" id="QPI53027.1"/>
    </source>
</evidence>
<dbReference type="PANTHER" id="PTHR34606:SF16">
    <property type="entry name" value="BON DOMAIN-CONTAINING PROTEIN"/>
    <property type="match status" value="1"/>
</dbReference>
<dbReference type="Pfam" id="PF04972">
    <property type="entry name" value="BON"/>
    <property type="match status" value="1"/>
</dbReference>
<reference evidence="2 3" key="1">
    <citation type="submission" date="2020-11" db="EMBL/GenBank/DDBJ databases">
        <authorList>
            <person name="Sun Q."/>
        </authorList>
    </citation>
    <scope>NUCLEOTIDE SEQUENCE [LARGE SCALE GENOMIC DNA]</scope>
    <source>
        <strain evidence="2 3">P8398</strain>
    </source>
</reference>
<dbReference type="InterPro" id="IPR014004">
    <property type="entry name" value="Transpt-assoc_nodulatn_dom_bac"/>
</dbReference>